<accession>L0DTJ7</accession>
<keyword evidence="3" id="KW-1185">Reference proteome</keyword>
<dbReference type="EMBL" id="CP003367">
    <property type="protein sequence ID" value="AGA31696.1"/>
    <property type="molecule type" value="Genomic_DNA"/>
</dbReference>
<organism evidence="2 3">
    <name type="scientific">Singulisphaera acidiphila (strain ATCC BAA-1392 / DSM 18658 / VKM B-2454 / MOB10)</name>
    <dbReference type="NCBI Taxonomy" id="886293"/>
    <lineage>
        <taxon>Bacteria</taxon>
        <taxon>Pseudomonadati</taxon>
        <taxon>Planctomycetota</taxon>
        <taxon>Planctomycetia</taxon>
        <taxon>Isosphaerales</taxon>
        <taxon>Isosphaeraceae</taxon>
        <taxon>Singulisphaera</taxon>
    </lineage>
</organism>
<dbReference type="InterPro" id="IPR051082">
    <property type="entry name" value="Pentapeptide-BTB/POZ_domain"/>
</dbReference>
<keyword evidence="2" id="KW-0614">Plasmid</keyword>
<proteinExistence type="predicted"/>
<dbReference type="Pfam" id="PF00805">
    <property type="entry name" value="Pentapeptide"/>
    <property type="match status" value="3"/>
</dbReference>
<dbReference type="PANTHER" id="PTHR14136:SF17">
    <property type="entry name" value="BTB_POZ DOMAIN-CONTAINING PROTEIN KCTD9"/>
    <property type="match status" value="1"/>
</dbReference>
<protein>
    <submittedName>
        <fullName evidence="2">Putative low-complexity protein</fullName>
    </submittedName>
</protein>
<geneLocation type="plasmid" evidence="2 3">
    <name>pSINAC03</name>
</geneLocation>
<feature type="region of interest" description="Disordered" evidence="1">
    <location>
        <begin position="106"/>
        <end position="142"/>
    </location>
</feature>
<dbReference type="Proteomes" id="UP000010798">
    <property type="component" value="Plasmid pSINAC03"/>
</dbReference>
<evidence type="ECO:0000313" key="2">
    <source>
        <dbReference type="EMBL" id="AGA31696.1"/>
    </source>
</evidence>
<dbReference type="AlphaFoldDB" id="L0DTJ7"/>
<dbReference type="SUPFAM" id="SSF141571">
    <property type="entry name" value="Pentapeptide repeat-like"/>
    <property type="match status" value="1"/>
</dbReference>
<reference evidence="2 3" key="1">
    <citation type="submission" date="2012-02" db="EMBL/GenBank/DDBJ databases">
        <title>Complete sequence of plasmid 3 of Singulisphaera acidiphila DSM 18658.</title>
        <authorList>
            <consortium name="US DOE Joint Genome Institute (JGI-PGF)"/>
            <person name="Lucas S."/>
            <person name="Copeland A."/>
            <person name="Lapidus A."/>
            <person name="Glavina del Rio T."/>
            <person name="Dalin E."/>
            <person name="Tice H."/>
            <person name="Bruce D."/>
            <person name="Goodwin L."/>
            <person name="Pitluck S."/>
            <person name="Peters L."/>
            <person name="Ovchinnikova G."/>
            <person name="Chertkov O."/>
            <person name="Kyrpides N."/>
            <person name="Mavromatis K."/>
            <person name="Ivanova N."/>
            <person name="Brettin T."/>
            <person name="Detter J.C."/>
            <person name="Han C."/>
            <person name="Larimer F."/>
            <person name="Land M."/>
            <person name="Hauser L."/>
            <person name="Markowitz V."/>
            <person name="Cheng J.-F."/>
            <person name="Hugenholtz P."/>
            <person name="Woyke T."/>
            <person name="Wu D."/>
            <person name="Tindall B."/>
            <person name="Pomrenke H."/>
            <person name="Brambilla E."/>
            <person name="Klenk H.-P."/>
            <person name="Eisen J.A."/>
        </authorList>
    </citation>
    <scope>NUCLEOTIDE SEQUENCE [LARGE SCALE GENOMIC DNA]</scope>
    <source>
        <strain evidence="3">ATCC BAA-1392 / DSM 18658 / VKM B-2454 / MOB10</strain>
        <plasmid evidence="2 3">pSINAC03</plasmid>
    </source>
</reference>
<feature type="compositionally biased region" description="Basic and acidic residues" evidence="1">
    <location>
        <begin position="132"/>
        <end position="142"/>
    </location>
</feature>
<evidence type="ECO:0000256" key="1">
    <source>
        <dbReference type="SAM" id="MobiDB-lite"/>
    </source>
</evidence>
<sequence>MSQQKPAPPARIDWRGADMRNVNMSGLSLEGVDMRASDCSGSNFSNTNLRYADFRGAILNGTNFQNANLYGAKMQGVEAHQADFRGANVQLANFGGAYLDGTILPPAAAKPVLPSPSEIANQPAPSPGQSNRQERGRSNGRG</sequence>
<dbReference type="HOGENOM" id="CLU_1814545_0_0_0"/>
<dbReference type="RefSeq" id="WP_015250756.1">
    <property type="nucleotide sequence ID" value="NC_019895.1"/>
</dbReference>
<dbReference type="Gene3D" id="2.160.20.80">
    <property type="entry name" value="E3 ubiquitin-protein ligase SopA"/>
    <property type="match status" value="1"/>
</dbReference>
<gene>
    <name evidence="2" type="ordered locus">Sinac_7667</name>
</gene>
<dbReference type="PANTHER" id="PTHR14136">
    <property type="entry name" value="BTB_POZ DOMAIN-CONTAINING PROTEIN KCTD9"/>
    <property type="match status" value="1"/>
</dbReference>
<dbReference type="KEGG" id="saci:Sinac_7667"/>
<dbReference type="OrthoDB" id="286241at2"/>
<name>L0DTJ7_SINAD</name>
<evidence type="ECO:0000313" key="3">
    <source>
        <dbReference type="Proteomes" id="UP000010798"/>
    </source>
</evidence>
<dbReference type="InterPro" id="IPR001646">
    <property type="entry name" value="5peptide_repeat"/>
</dbReference>